<dbReference type="EMBL" id="BTSX01000003">
    <property type="protein sequence ID" value="GMS87387.1"/>
    <property type="molecule type" value="Genomic_DNA"/>
</dbReference>
<proteinExistence type="predicted"/>
<name>A0AAV5SVK8_9BILA</name>
<feature type="non-terminal residue" evidence="2">
    <location>
        <position position="79"/>
    </location>
</feature>
<dbReference type="AlphaFoldDB" id="A0AAV5SVK8"/>
<feature type="compositionally biased region" description="Polar residues" evidence="1">
    <location>
        <begin position="1"/>
        <end position="24"/>
    </location>
</feature>
<evidence type="ECO:0000313" key="2">
    <source>
        <dbReference type="EMBL" id="GMS87387.1"/>
    </source>
</evidence>
<organism evidence="2 3">
    <name type="scientific">Pristionchus entomophagus</name>
    <dbReference type="NCBI Taxonomy" id="358040"/>
    <lineage>
        <taxon>Eukaryota</taxon>
        <taxon>Metazoa</taxon>
        <taxon>Ecdysozoa</taxon>
        <taxon>Nematoda</taxon>
        <taxon>Chromadorea</taxon>
        <taxon>Rhabditida</taxon>
        <taxon>Rhabditina</taxon>
        <taxon>Diplogasteromorpha</taxon>
        <taxon>Diplogasteroidea</taxon>
        <taxon>Neodiplogasteridae</taxon>
        <taxon>Pristionchus</taxon>
    </lineage>
</organism>
<accession>A0AAV5SVK8</accession>
<evidence type="ECO:0000313" key="3">
    <source>
        <dbReference type="Proteomes" id="UP001432027"/>
    </source>
</evidence>
<comment type="caution">
    <text evidence="2">The sequence shown here is derived from an EMBL/GenBank/DDBJ whole genome shotgun (WGS) entry which is preliminary data.</text>
</comment>
<keyword evidence="3" id="KW-1185">Reference proteome</keyword>
<dbReference type="Proteomes" id="UP001432027">
    <property type="component" value="Unassembled WGS sequence"/>
</dbReference>
<gene>
    <name evidence="2" type="ORF">PENTCL1PPCAC_9562</name>
</gene>
<feature type="region of interest" description="Disordered" evidence="1">
    <location>
        <begin position="1"/>
        <end position="29"/>
    </location>
</feature>
<reference evidence="2" key="1">
    <citation type="submission" date="2023-10" db="EMBL/GenBank/DDBJ databases">
        <title>Genome assembly of Pristionchus species.</title>
        <authorList>
            <person name="Yoshida K."/>
            <person name="Sommer R.J."/>
        </authorList>
    </citation>
    <scope>NUCLEOTIDE SEQUENCE</scope>
    <source>
        <strain evidence="2">RS0144</strain>
    </source>
</reference>
<feature type="non-terminal residue" evidence="2">
    <location>
        <position position="1"/>
    </location>
</feature>
<protein>
    <submittedName>
        <fullName evidence="2">Uncharacterized protein</fullName>
    </submittedName>
</protein>
<evidence type="ECO:0000256" key="1">
    <source>
        <dbReference type="SAM" id="MobiDB-lite"/>
    </source>
</evidence>
<sequence>WIATTNSRRNSTMVSTRIRSSLPSTAMRPPRSHTIVCLHPLNSYRFDKYSVQNGATCSSIRKSQLFPCSIINTHLCIFS</sequence>